<evidence type="ECO:0000256" key="1">
    <source>
        <dbReference type="SAM" id="MobiDB-lite"/>
    </source>
</evidence>
<protein>
    <submittedName>
        <fullName evidence="2">Uncharacterized protein</fullName>
    </submittedName>
</protein>
<feature type="compositionally biased region" description="Low complexity" evidence="1">
    <location>
        <begin position="260"/>
        <end position="269"/>
    </location>
</feature>
<dbReference type="Proteomes" id="UP001437256">
    <property type="component" value="Unassembled WGS sequence"/>
</dbReference>
<reference evidence="2 3" key="1">
    <citation type="submission" date="2024-05" db="EMBL/GenBank/DDBJ databases">
        <title>A draft genome resource for the thread blight pathogen Marasmius tenuissimus strain MS-2.</title>
        <authorList>
            <person name="Yulfo-Soto G.E."/>
            <person name="Baruah I.K."/>
            <person name="Amoako-Attah I."/>
            <person name="Bukari Y."/>
            <person name="Meinhardt L.W."/>
            <person name="Bailey B.A."/>
            <person name="Cohen S.P."/>
        </authorList>
    </citation>
    <scope>NUCLEOTIDE SEQUENCE [LARGE SCALE GENOMIC DNA]</scope>
    <source>
        <strain evidence="2 3">MS-2</strain>
    </source>
</reference>
<sequence length="296" mass="31880">MSTHKIPEWTSSFSYCPGRLIWVAPQCAVLFCPKTQQNNKRNFALTSPYDQAYDSRKTELFYDNGPENNGNVIYAGTFEYLQLNHLHPEGFHYVGSIPGIDRLCEALVDTQTEGERLRTEDMKDYLKSGVIKLEFVGLRMVGFDANLHAQLTGGSVGVSSSKASSAQQVSKGSSSGAMKAKSCPNVTVPSGAEKDRDLGDDESESDTDSTSDSDSTSDNHSSVKDAATKSTICRKDTLSSKKTTSQPEANSAEDAESDSSGDSSSDSDAPPVKSGTLKRSAAPQPSAVVNKRQRSH</sequence>
<name>A0ABR2ZFQ5_9AGAR</name>
<organism evidence="2 3">
    <name type="scientific">Marasmius tenuissimus</name>
    <dbReference type="NCBI Taxonomy" id="585030"/>
    <lineage>
        <taxon>Eukaryota</taxon>
        <taxon>Fungi</taxon>
        <taxon>Dikarya</taxon>
        <taxon>Basidiomycota</taxon>
        <taxon>Agaricomycotina</taxon>
        <taxon>Agaricomycetes</taxon>
        <taxon>Agaricomycetidae</taxon>
        <taxon>Agaricales</taxon>
        <taxon>Marasmiineae</taxon>
        <taxon>Marasmiaceae</taxon>
        <taxon>Marasmius</taxon>
    </lineage>
</organism>
<comment type="caution">
    <text evidence="2">The sequence shown here is derived from an EMBL/GenBank/DDBJ whole genome shotgun (WGS) entry which is preliminary data.</text>
</comment>
<feature type="compositionally biased region" description="Acidic residues" evidence="1">
    <location>
        <begin position="198"/>
        <end position="211"/>
    </location>
</feature>
<dbReference type="EMBL" id="JBBXMP010000207">
    <property type="protein sequence ID" value="KAL0059774.1"/>
    <property type="molecule type" value="Genomic_DNA"/>
</dbReference>
<feature type="compositionally biased region" description="Basic and acidic residues" evidence="1">
    <location>
        <begin position="221"/>
        <end position="239"/>
    </location>
</feature>
<accession>A0ABR2ZFQ5</accession>
<feature type="region of interest" description="Disordered" evidence="1">
    <location>
        <begin position="154"/>
        <end position="296"/>
    </location>
</feature>
<gene>
    <name evidence="2" type="ORF">AAF712_013461</name>
</gene>
<evidence type="ECO:0000313" key="3">
    <source>
        <dbReference type="Proteomes" id="UP001437256"/>
    </source>
</evidence>
<proteinExistence type="predicted"/>
<evidence type="ECO:0000313" key="2">
    <source>
        <dbReference type="EMBL" id="KAL0059774.1"/>
    </source>
</evidence>
<feature type="compositionally biased region" description="Low complexity" evidence="1">
    <location>
        <begin position="157"/>
        <end position="182"/>
    </location>
</feature>
<keyword evidence="3" id="KW-1185">Reference proteome</keyword>